<feature type="transmembrane region" description="Helical" evidence="1">
    <location>
        <begin position="68"/>
        <end position="89"/>
    </location>
</feature>
<name>A0A5B2WQR6_9PSEU</name>
<keyword evidence="1" id="KW-0472">Membrane</keyword>
<keyword evidence="3" id="KW-1185">Reference proteome</keyword>
<dbReference type="EMBL" id="VUOB01000067">
    <property type="protein sequence ID" value="KAA2253308.1"/>
    <property type="molecule type" value="Genomic_DNA"/>
</dbReference>
<dbReference type="Proteomes" id="UP000323454">
    <property type="component" value="Unassembled WGS sequence"/>
</dbReference>
<evidence type="ECO:0000313" key="2">
    <source>
        <dbReference type="EMBL" id="KAA2253308.1"/>
    </source>
</evidence>
<sequence>MTDSPTSRGRVEHGVEWVLWRPGLDLALVRRQAIRESVSGETALYGAVGVGLVGWGLVALPAMLWPLWAGGGALVAFAAVWARVDYLCWGHDLRRGRWERARADRGHGALFFREGDFAGLPGQWQLVARRVIECVASLHTGPAVGWLDPEHLRAAHRVAWETLVCLDRSAPARLMVEHLDRTGESPEVVEATRTELAALDECLHAILLCLTRTAEHVLDLNRLLGDTAVPDTGRCDRERWRTELDALHLDATAPPVQTAAEVLRAVEAHVAAARDVLTAGLYQRGACP</sequence>
<keyword evidence="1" id="KW-0812">Transmembrane</keyword>
<comment type="caution">
    <text evidence="2">The sequence shown here is derived from an EMBL/GenBank/DDBJ whole genome shotgun (WGS) entry which is preliminary data.</text>
</comment>
<evidence type="ECO:0000256" key="1">
    <source>
        <dbReference type="SAM" id="Phobius"/>
    </source>
</evidence>
<organism evidence="2 3">
    <name type="scientific">Solihabitans fulvus</name>
    <dbReference type="NCBI Taxonomy" id="1892852"/>
    <lineage>
        <taxon>Bacteria</taxon>
        <taxon>Bacillati</taxon>
        <taxon>Actinomycetota</taxon>
        <taxon>Actinomycetes</taxon>
        <taxon>Pseudonocardiales</taxon>
        <taxon>Pseudonocardiaceae</taxon>
        <taxon>Solihabitans</taxon>
    </lineage>
</organism>
<reference evidence="2 3" key="2">
    <citation type="submission" date="2019-09" db="EMBL/GenBank/DDBJ databases">
        <authorList>
            <person name="Jin C."/>
        </authorList>
    </citation>
    <scope>NUCLEOTIDE SEQUENCE [LARGE SCALE GENOMIC DNA]</scope>
    <source>
        <strain evidence="2 3">AN110305</strain>
    </source>
</reference>
<proteinExistence type="predicted"/>
<reference evidence="2 3" key="1">
    <citation type="submission" date="2019-09" db="EMBL/GenBank/DDBJ databases">
        <title>Goodfellowia gen. nov., a new genus of the Pseudonocardineae related to Actinoalloteichus, containing Goodfellowia coeruleoviolacea gen. nov., comb. nov. gen. nov., comb. nov.</title>
        <authorList>
            <person name="Labeda D."/>
        </authorList>
    </citation>
    <scope>NUCLEOTIDE SEQUENCE [LARGE SCALE GENOMIC DNA]</scope>
    <source>
        <strain evidence="2 3">AN110305</strain>
    </source>
</reference>
<dbReference type="OrthoDB" id="3628675at2"/>
<accession>A0A5B2WQR6</accession>
<evidence type="ECO:0000313" key="3">
    <source>
        <dbReference type="Proteomes" id="UP000323454"/>
    </source>
</evidence>
<feature type="transmembrane region" description="Helical" evidence="1">
    <location>
        <begin position="43"/>
        <end position="62"/>
    </location>
</feature>
<protein>
    <submittedName>
        <fullName evidence="2">Uncharacterized protein</fullName>
    </submittedName>
</protein>
<keyword evidence="1" id="KW-1133">Transmembrane helix</keyword>
<dbReference type="RefSeq" id="WP_149853873.1">
    <property type="nucleotide sequence ID" value="NZ_VUOB01000067.1"/>
</dbReference>
<dbReference type="AlphaFoldDB" id="A0A5B2WQR6"/>
<gene>
    <name evidence="2" type="ORF">F0L68_33400</name>
</gene>